<organism evidence="2 3">
    <name type="scientific">Aedes albopictus</name>
    <name type="common">Asian tiger mosquito</name>
    <name type="synonym">Stegomyia albopicta</name>
    <dbReference type="NCBI Taxonomy" id="7160"/>
    <lineage>
        <taxon>Eukaryota</taxon>
        <taxon>Metazoa</taxon>
        <taxon>Ecdysozoa</taxon>
        <taxon>Arthropoda</taxon>
        <taxon>Hexapoda</taxon>
        <taxon>Insecta</taxon>
        <taxon>Pterygota</taxon>
        <taxon>Neoptera</taxon>
        <taxon>Endopterygota</taxon>
        <taxon>Diptera</taxon>
        <taxon>Nematocera</taxon>
        <taxon>Culicoidea</taxon>
        <taxon>Culicidae</taxon>
        <taxon>Culicinae</taxon>
        <taxon>Aedini</taxon>
        <taxon>Aedes</taxon>
        <taxon>Stegomyia</taxon>
    </lineage>
</organism>
<evidence type="ECO:0000313" key="2">
    <source>
        <dbReference type="EnsemblMetazoa" id="AALFPA23_005751.P7386"/>
    </source>
</evidence>
<protein>
    <recommendedName>
        <fullName evidence="4">Gag-pol polyprotein</fullName>
    </recommendedName>
</protein>
<dbReference type="Proteomes" id="UP000069940">
    <property type="component" value="Unassembled WGS sequence"/>
</dbReference>
<name>A0ABM1Y4X2_AEDAL</name>
<evidence type="ECO:0000256" key="1">
    <source>
        <dbReference type="SAM" id="MobiDB-lite"/>
    </source>
</evidence>
<evidence type="ECO:0008006" key="4">
    <source>
        <dbReference type="Google" id="ProtNLM"/>
    </source>
</evidence>
<sequence length="294" mass="32839">MLLEEISALKLELETIRTDKQQAFQDFDANLRNDAVDFELSEASHHQSTSSGSGSLLATMSNMSLSSLNIPECKPSEGETDIDKKAYEHWKKILSASFNLVHATDEQAKMDIFRIKAGPKLLEVMQGTSSTAEMPDPRNKPFSNALARLDNYYGSRTYIIGQRGKLMNMVQQSGESSVSFVRRVSASAKLCGYKTEEEMEAVVRTIVKGTIDSRVRVLAHRNWVNQGDVNSLIALVHDREMEILNEEEYQKVNRQNTVTIAAVTQSADSRAQFRRGTGSGYRGIQRGRGAFHRG</sequence>
<proteinExistence type="predicted"/>
<accession>A0ABM1Y4X2</accession>
<evidence type="ECO:0000313" key="3">
    <source>
        <dbReference type="Proteomes" id="UP000069940"/>
    </source>
</evidence>
<dbReference type="RefSeq" id="XP_062708138.1">
    <property type="nucleotide sequence ID" value="XM_062852154.1"/>
</dbReference>
<dbReference type="GeneID" id="115258286"/>
<dbReference type="EnsemblMetazoa" id="AALFPA23_005751.R7386">
    <property type="protein sequence ID" value="AALFPA23_005751.P7386"/>
    <property type="gene ID" value="AALFPA23_005751"/>
</dbReference>
<feature type="region of interest" description="Disordered" evidence="1">
    <location>
        <begin position="274"/>
        <end position="294"/>
    </location>
</feature>
<reference evidence="3" key="1">
    <citation type="journal article" date="2015" name="Proc. Natl. Acad. Sci. U.S.A.">
        <title>Genome sequence of the Asian Tiger mosquito, Aedes albopictus, reveals insights into its biology, genetics, and evolution.</title>
        <authorList>
            <person name="Chen X.G."/>
            <person name="Jiang X."/>
            <person name="Gu J."/>
            <person name="Xu M."/>
            <person name="Wu Y."/>
            <person name="Deng Y."/>
            <person name="Zhang C."/>
            <person name="Bonizzoni M."/>
            <person name="Dermauw W."/>
            <person name="Vontas J."/>
            <person name="Armbruster P."/>
            <person name="Huang X."/>
            <person name="Yang Y."/>
            <person name="Zhang H."/>
            <person name="He W."/>
            <person name="Peng H."/>
            <person name="Liu Y."/>
            <person name="Wu K."/>
            <person name="Chen J."/>
            <person name="Lirakis M."/>
            <person name="Topalis P."/>
            <person name="Van Leeuwen T."/>
            <person name="Hall A.B."/>
            <person name="Jiang X."/>
            <person name="Thorpe C."/>
            <person name="Mueller R.L."/>
            <person name="Sun C."/>
            <person name="Waterhouse R.M."/>
            <person name="Yan G."/>
            <person name="Tu Z.J."/>
            <person name="Fang X."/>
            <person name="James A.A."/>
        </authorList>
    </citation>
    <scope>NUCLEOTIDE SEQUENCE [LARGE SCALE GENOMIC DNA]</scope>
    <source>
        <strain evidence="3">Foshan</strain>
    </source>
</reference>
<keyword evidence="3" id="KW-1185">Reference proteome</keyword>
<reference evidence="2" key="2">
    <citation type="submission" date="2025-05" db="UniProtKB">
        <authorList>
            <consortium name="EnsemblMetazoa"/>
        </authorList>
    </citation>
    <scope>IDENTIFICATION</scope>
    <source>
        <strain evidence="2">Foshan</strain>
    </source>
</reference>